<feature type="region of interest" description="Disordered" evidence="1">
    <location>
        <begin position="107"/>
        <end position="166"/>
    </location>
</feature>
<feature type="compositionally biased region" description="Low complexity" evidence="1">
    <location>
        <begin position="937"/>
        <end position="958"/>
    </location>
</feature>
<feature type="region of interest" description="Disordered" evidence="1">
    <location>
        <begin position="1042"/>
        <end position="1066"/>
    </location>
</feature>
<feature type="compositionally biased region" description="Polar residues" evidence="1">
    <location>
        <begin position="407"/>
        <end position="428"/>
    </location>
</feature>
<reference evidence="2 3" key="1">
    <citation type="submission" date="2018-04" db="EMBL/GenBank/DDBJ databases">
        <title>The genome of golden apple snail Pomacea canaliculata provides insight into stress tolerance and invasive adaptation.</title>
        <authorList>
            <person name="Liu C."/>
            <person name="Liu B."/>
            <person name="Ren Y."/>
            <person name="Zhang Y."/>
            <person name="Wang H."/>
            <person name="Li S."/>
            <person name="Jiang F."/>
            <person name="Yin L."/>
            <person name="Zhang G."/>
            <person name="Qian W."/>
            <person name="Fan W."/>
        </authorList>
    </citation>
    <scope>NUCLEOTIDE SEQUENCE [LARGE SCALE GENOMIC DNA]</scope>
    <source>
        <strain evidence="2">SZHN2017</strain>
        <tissue evidence="2">Muscle</tissue>
    </source>
</reference>
<feature type="compositionally biased region" description="Polar residues" evidence="1">
    <location>
        <begin position="476"/>
        <end position="485"/>
    </location>
</feature>
<gene>
    <name evidence="2" type="ORF">C0Q70_03176</name>
</gene>
<feature type="compositionally biased region" description="Low complexity" evidence="1">
    <location>
        <begin position="909"/>
        <end position="925"/>
    </location>
</feature>
<feature type="compositionally biased region" description="Polar residues" evidence="1">
    <location>
        <begin position="1259"/>
        <end position="1278"/>
    </location>
</feature>
<accession>A0A2T7PS03</accession>
<feature type="compositionally biased region" description="Basic and acidic residues" evidence="1">
    <location>
        <begin position="805"/>
        <end position="816"/>
    </location>
</feature>
<keyword evidence="3" id="KW-1185">Reference proteome</keyword>
<feature type="region of interest" description="Disordered" evidence="1">
    <location>
        <begin position="383"/>
        <end position="428"/>
    </location>
</feature>
<dbReference type="STRING" id="400727.A0A2T7PS03"/>
<feature type="region of interest" description="Disordered" evidence="1">
    <location>
        <begin position="766"/>
        <end position="791"/>
    </location>
</feature>
<feature type="region of interest" description="Disordered" evidence="1">
    <location>
        <begin position="1224"/>
        <end position="1282"/>
    </location>
</feature>
<evidence type="ECO:0000256" key="1">
    <source>
        <dbReference type="SAM" id="MobiDB-lite"/>
    </source>
</evidence>
<proteinExistence type="predicted"/>
<feature type="compositionally biased region" description="Polar residues" evidence="1">
    <location>
        <begin position="451"/>
        <end position="469"/>
    </location>
</feature>
<feature type="region of interest" description="Disordered" evidence="1">
    <location>
        <begin position="1155"/>
        <end position="1180"/>
    </location>
</feature>
<feature type="region of interest" description="Disordered" evidence="1">
    <location>
        <begin position="451"/>
        <end position="517"/>
    </location>
</feature>
<dbReference type="Proteomes" id="UP000245119">
    <property type="component" value="Linkage Group LG2"/>
</dbReference>
<feature type="compositionally biased region" description="Polar residues" evidence="1">
    <location>
        <begin position="778"/>
        <end position="790"/>
    </location>
</feature>
<dbReference type="EMBL" id="PZQS01000002">
    <property type="protein sequence ID" value="PVD36201.1"/>
    <property type="molecule type" value="Genomic_DNA"/>
</dbReference>
<feature type="region of interest" description="Disordered" evidence="1">
    <location>
        <begin position="805"/>
        <end position="831"/>
    </location>
</feature>
<evidence type="ECO:0000313" key="3">
    <source>
        <dbReference type="Proteomes" id="UP000245119"/>
    </source>
</evidence>
<feature type="compositionally biased region" description="Polar residues" evidence="1">
    <location>
        <begin position="29"/>
        <end position="53"/>
    </location>
</feature>
<feature type="region of interest" description="Disordered" evidence="1">
    <location>
        <begin position="909"/>
        <end position="959"/>
    </location>
</feature>
<feature type="region of interest" description="Disordered" evidence="1">
    <location>
        <begin position="1"/>
        <end position="75"/>
    </location>
</feature>
<dbReference type="OrthoDB" id="9884296at2759"/>
<feature type="compositionally biased region" description="Polar residues" evidence="1">
    <location>
        <begin position="251"/>
        <end position="261"/>
    </location>
</feature>
<feature type="compositionally biased region" description="Polar residues" evidence="1">
    <location>
        <begin position="61"/>
        <end position="74"/>
    </location>
</feature>
<name>A0A2T7PS03_POMCA</name>
<feature type="compositionally biased region" description="Low complexity" evidence="1">
    <location>
        <begin position="1051"/>
        <end position="1061"/>
    </location>
</feature>
<feature type="region of interest" description="Disordered" evidence="1">
    <location>
        <begin position="232"/>
        <end position="287"/>
    </location>
</feature>
<evidence type="ECO:0000313" key="2">
    <source>
        <dbReference type="EMBL" id="PVD36201.1"/>
    </source>
</evidence>
<comment type="caution">
    <text evidence="2">The sequence shown here is derived from an EMBL/GenBank/DDBJ whole genome shotgun (WGS) entry which is preliminary data.</text>
</comment>
<sequence>MGILHIPAVQRKGSDKKGNNQRTWKDYSPPTSIRTDTTAMAESGNANSKSSPEIISKDSTDTFSKCNGSGSDSRNGVKLDQKFQITDGPVIRMGTGVLISRREIRNHPNSLPVKPPHSVNMATWKDVSPPKDRKNLVDISPQNQNKEENVDEGTYEPKNRSPIRTNPFHEIGTVYRGVDGNFQSIKRIKTDLITNPMERKNSFPGVVQQNTTLPPELASAFPQMAILTTWRDMSPTKSQSEGKKKRPESGYFSNDVQSEGGQESREGIDTSLSDSECSRKDRSSLPSEEGCFNSDYFYEDEFSVPFDTNLHQPTRQVEQGASGEQIILPHSLNGSYTKFGGLRDSLLQAEMYLGPYESEMSGSRTSMEISSSEREMMCSSDMLNFSNDPLFTPSPPPTEQTQQQQQNVSVDSLSHQGHTGDMSNSRSSADANLTVDCCIRKDAYFLSFNGSQEQRSTTESDISYASQTSSHDECQGGTQSDNSNAGDAEDECSNSFQFQDDKEKQQPTPVAAPPPIQYHPVRNMLLSRYPGRICLEALQEYLLDRSNSTKSPGSSRHSCSSHCKLSPLCGTLLSSGDLYASSGARRPGLRRSSNLTTWKQVKNLRKLGKEPNLHERSHSLPDLTSEDVKVVRRERPNRTLESMAESFHKKRHSDYVLEVYQQMLAGSNPPSPTTLSKIDQILFQEQFVQAETTHKQEPVKEDCMSCPSCGTQKQKSLYLDLRRDAQCGQSRYTAQTDISPQTLMLWHGQKNFSSQFPPNTLDCGIQTSIDEQDGPPVNSRSMQTSPSSPGTDLFHMLNELRIKEEHKSRSHEKERPVQASLPRAKSATECRDSHAERLKMQMRRTVSLSPSRIGINSFYSHQSLPDLSFLSVSNRHLSKSRESSSSGISLFDPVQIPIILTPVLDDGCRSSQSRSSGSSHCGCAREPSQPPRRRRCGSLGRSSDPHSSGSNCSLSSSSGIDPNYVEPRSYTGLAPELEHLLFLPPHLESAYVQLGLAEAVSKCETLSEREEEEACEAQECSREGLCHGSPVKQSSRLDRYANEAYPSSSQGKTVVKTGKTTQRPAKCSSSGLLVHERLDALKEEKTPSPEPSYCHYPLRDYTDHRCFGCEECSEADSSSQELDEEKLQMYQQWLKDRKPPLKSCLRKRCDRDQKARSLSLDVEPDNPPEKPPRRPNRHSIACDGMFPVLVTEEGFECAIVDPPPRCPPHHVEQVLPEVSQEKVVMRRKKPNPVLSESAEGSSQDEMNRAKRVSFASEVSFHSPNYTPQSSPRRQSGQAEVTAMELEENDILTLHVVRKDEITDKI</sequence>
<protein>
    <submittedName>
        <fullName evidence="2">Uncharacterized protein</fullName>
    </submittedName>
</protein>
<organism evidence="2 3">
    <name type="scientific">Pomacea canaliculata</name>
    <name type="common">Golden apple snail</name>
    <dbReference type="NCBI Taxonomy" id="400727"/>
    <lineage>
        <taxon>Eukaryota</taxon>
        <taxon>Metazoa</taxon>
        <taxon>Spiralia</taxon>
        <taxon>Lophotrochozoa</taxon>
        <taxon>Mollusca</taxon>
        <taxon>Gastropoda</taxon>
        <taxon>Caenogastropoda</taxon>
        <taxon>Architaenioglossa</taxon>
        <taxon>Ampullarioidea</taxon>
        <taxon>Ampullariidae</taxon>
        <taxon>Pomacea</taxon>
    </lineage>
</organism>